<organism evidence="6">
    <name type="scientific">uncultured Planctomycetota bacterium</name>
    <dbReference type="NCBI Taxonomy" id="120965"/>
    <lineage>
        <taxon>Bacteria</taxon>
        <taxon>Pseudomonadati</taxon>
        <taxon>Planctomycetota</taxon>
        <taxon>environmental samples</taxon>
    </lineage>
</organism>
<keyword evidence="2" id="KW-0819">tRNA processing</keyword>
<dbReference type="PANTHER" id="PTHR12682:SF11">
    <property type="entry name" value="PROTEIN ARCHEASE"/>
    <property type="match status" value="1"/>
</dbReference>
<name>H5S893_9BACT</name>
<dbReference type="AlphaFoldDB" id="H5S893"/>
<protein>
    <submittedName>
        <fullName evidence="6">Hypothetical conserved protein</fullName>
    </submittedName>
</protein>
<dbReference type="EMBL" id="AP011626">
    <property type="protein sequence ID" value="BAL52379.1"/>
    <property type="molecule type" value="Genomic_DNA"/>
</dbReference>
<reference evidence="6" key="1">
    <citation type="journal article" date="2005" name="Environ. Microbiol.">
        <title>Genetic and functional properties of uncultivated thermophilic crenarchaeotes from a subsurface gold mine as revealed by analysis of genome fragments.</title>
        <authorList>
            <person name="Nunoura T."/>
            <person name="Hirayama H."/>
            <person name="Takami H."/>
            <person name="Oida H."/>
            <person name="Nishi S."/>
            <person name="Shimamura S."/>
            <person name="Suzuki Y."/>
            <person name="Inagaki F."/>
            <person name="Takai K."/>
            <person name="Nealson K.H."/>
            <person name="Horikoshi K."/>
        </authorList>
    </citation>
    <scope>NUCLEOTIDE SEQUENCE</scope>
</reference>
<dbReference type="SUPFAM" id="SSF69819">
    <property type="entry name" value="MTH1598-like"/>
    <property type="match status" value="1"/>
</dbReference>
<dbReference type="GO" id="GO:0008033">
    <property type="term" value="P:tRNA processing"/>
    <property type="evidence" value="ECO:0007669"/>
    <property type="project" value="UniProtKB-KW"/>
</dbReference>
<comment type="similarity">
    <text evidence="1">Belongs to the archease family.</text>
</comment>
<dbReference type="InterPro" id="IPR036820">
    <property type="entry name" value="Archease_dom_sf"/>
</dbReference>
<dbReference type="PANTHER" id="PTHR12682">
    <property type="entry name" value="ARCHEASE"/>
    <property type="match status" value="1"/>
</dbReference>
<dbReference type="InterPro" id="IPR023572">
    <property type="entry name" value="Archease_dom"/>
</dbReference>
<dbReference type="Pfam" id="PF01951">
    <property type="entry name" value="Archease"/>
    <property type="match status" value="1"/>
</dbReference>
<evidence type="ECO:0000256" key="1">
    <source>
        <dbReference type="ARBA" id="ARBA00007963"/>
    </source>
</evidence>
<gene>
    <name evidence="6" type="ORF">HGMM_F01A04C26</name>
</gene>
<reference evidence="6" key="2">
    <citation type="journal article" date="2012" name="PLoS ONE">
        <title>A Deeply Branching Thermophilic Bacterium with an Ancient Acetyl-CoA Pathway Dominates a Subsurface Ecosystem.</title>
        <authorList>
            <person name="Takami H."/>
            <person name="Noguchi H."/>
            <person name="Takaki Y."/>
            <person name="Uchiyama I."/>
            <person name="Toyoda A."/>
            <person name="Nishi S."/>
            <person name="Chee G.-J."/>
            <person name="Arai W."/>
            <person name="Nunoura T."/>
            <person name="Itoh T."/>
            <person name="Hattori M."/>
            <person name="Takai K."/>
        </authorList>
    </citation>
    <scope>NUCLEOTIDE SEQUENCE</scope>
</reference>
<evidence type="ECO:0000259" key="5">
    <source>
        <dbReference type="Pfam" id="PF01951"/>
    </source>
</evidence>
<keyword evidence="3" id="KW-0479">Metal-binding</keyword>
<evidence type="ECO:0000256" key="4">
    <source>
        <dbReference type="ARBA" id="ARBA00022837"/>
    </source>
</evidence>
<sequence length="162" mass="18021">MFEVFAHTADLGLRIRAGDLPTLFAEAGKALFSVLVENLEAIACRETHPLTLENDNLEYLFFDWLDQLLYLFDAQKLVLADFQVTITGGEMANHVQGGRPAEGSSDAGKANAPCWRLEAICRGEKLDRQRHILDHEVKAITYHGLKVEKAEGGWLAEVVVDI</sequence>
<keyword evidence="4" id="KW-0106">Calcium</keyword>
<evidence type="ECO:0000256" key="3">
    <source>
        <dbReference type="ARBA" id="ARBA00022723"/>
    </source>
</evidence>
<dbReference type="InterPro" id="IPR002804">
    <property type="entry name" value="Archease"/>
</dbReference>
<evidence type="ECO:0000313" key="6">
    <source>
        <dbReference type="EMBL" id="BAL52379.1"/>
    </source>
</evidence>
<evidence type="ECO:0000256" key="2">
    <source>
        <dbReference type="ARBA" id="ARBA00022694"/>
    </source>
</evidence>
<proteinExistence type="inferred from homology"/>
<feature type="domain" description="Archease" evidence="5">
    <location>
        <begin position="2"/>
        <end position="162"/>
    </location>
</feature>
<accession>H5S893</accession>
<dbReference type="GO" id="GO:0046872">
    <property type="term" value="F:metal ion binding"/>
    <property type="evidence" value="ECO:0007669"/>
    <property type="project" value="UniProtKB-KW"/>
</dbReference>
<dbReference type="Gene3D" id="3.55.10.10">
    <property type="entry name" value="Archease domain"/>
    <property type="match status" value="1"/>
</dbReference>